<organism evidence="1 2">
    <name type="scientific">Miscanthus lutarioriparius</name>
    <dbReference type="NCBI Taxonomy" id="422564"/>
    <lineage>
        <taxon>Eukaryota</taxon>
        <taxon>Viridiplantae</taxon>
        <taxon>Streptophyta</taxon>
        <taxon>Embryophyta</taxon>
        <taxon>Tracheophyta</taxon>
        <taxon>Spermatophyta</taxon>
        <taxon>Magnoliopsida</taxon>
        <taxon>Liliopsida</taxon>
        <taxon>Poales</taxon>
        <taxon>Poaceae</taxon>
        <taxon>PACMAD clade</taxon>
        <taxon>Panicoideae</taxon>
        <taxon>Andropogonodae</taxon>
        <taxon>Andropogoneae</taxon>
        <taxon>Saccharinae</taxon>
        <taxon>Miscanthus</taxon>
    </lineage>
</organism>
<dbReference type="AlphaFoldDB" id="A0A811M556"/>
<evidence type="ECO:0000313" key="2">
    <source>
        <dbReference type="Proteomes" id="UP000604825"/>
    </source>
</evidence>
<dbReference type="PANTHER" id="PTHR48010:SF4">
    <property type="entry name" value="OS04G0463000 PROTEIN"/>
    <property type="match status" value="1"/>
</dbReference>
<evidence type="ECO:0008006" key="3">
    <source>
        <dbReference type="Google" id="ProtNLM"/>
    </source>
</evidence>
<dbReference type="EMBL" id="CAJGYO010000001">
    <property type="protein sequence ID" value="CAD6201555.1"/>
    <property type="molecule type" value="Genomic_DNA"/>
</dbReference>
<dbReference type="PANTHER" id="PTHR48010">
    <property type="entry name" value="OS05G0588300 PROTEIN"/>
    <property type="match status" value="1"/>
</dbReference>
<evidence type="ECO:0000313" key="1">
    <source>
        <dbReference type="EMBL" id="CAD6201555.1"/>
    </source>
</evidence>
<proteinExistence type="predicted"/>
<reference evidence="1" key="1">
    <citation type="submission" date="2020-10" db="EMBL/GenBank/DDBJ databases">
        <authorList>
            <person name="Han B."/>
            <person name="Lu T."/>
            <person name="Zhao Q."/>
            <person name="Huang X."/>
            <person name="Zhao Y."/>
        </authorList>
    </citation>
    <scope>NUCLEOTIDE SEQUENCE</scope>
</reference>
<dbReference type="InterPro" id="IPR050994">
    <property type="entry name" value="At_inactive_RLKs"/>
</dbReference>
<comment type="caution">
    <text evidence="1">The sequence shown here is derived from an EMBL/GenBank/DDBJ whole genome shotgun (WGS) entry which is preliminary data.</text>
</comment>
<dbReference type="Gene3D" id="3.30.200.20">
    <property type="entry name" value="Phosphorylase Kinase, domain 1"/>
    <property type="match status" value="1"/>
</dbReference>
<accession>A0A811M556</accession>
<sequence length="150" mass="16791">MSSRARLCRSRPPPRWEPRLTYRSHDVVAAELALHSNKEAMSPNGYIPPLPSVPPAAARDGRSFFFFSRIPWLYNLEDLLRTSGEVLNKGTYSTTCKATIESGPVMAVKRLKETSLSEREFWDKVAAISGIDHPNVLCAFGTTATRRRSP</sequence>
<keyword evidence="2" id="KW-1185">Reference proteome</keyword>
<gene>
    <name evidence="1" type="ORF">NCGR_LOCUS50</name>
</gene>
<dbReference type="Proteomes" id="UP000604825">
    <property type="component" value="Unassembled WGS sequence"/>
</dbReference>
<name>A0A811M556_9POAL</name>
<dbReference type="OrthoDB" id="4062651at2759"/>
<dbReference type="SUPFAM" id="SSF56112">
    <property type="entry name" value="Protein kinase-like (PK-like)"/>
    <property type="match status" value="1"/>
</dbReference>
<dbReference type="InterPro" id="IPR011009">
    <property type="entry name" value="Kinase-like_dom_sf"/>
</dbReference>
<protein>
    <recommendedName>
        <fullName evidence="3">Protein kinase domain-containing protein</fullName>
    </recommendedName>
</protein>